<dbReference type="AlphaFoldDB" id="A0A5J4RFN7"/>
<evidence type="ECO:0000256" key="1">
    <source>
        <dbReference type="ARBA" id="ARBA00000681"/>
    </source>
</evidence>
<evidence type="ECO:0000256" key="4">
    <source>
        <dbReference type="ARBA" id="ARBA00022651"/>
    </source>
</evidence>
<proteinExistence type="inferred from homology"/>
<dbReference type="Pfam" id="PF00331">
    <property type="entry name" value="Glyco_hydro_10"/>
    <property type="match status" value="1"/>
</dbReference>
<reference evidence="11" key="1">
    <citation type="submission" date="2019-03" db="EMBL/GenBank/DDBJ databases">
        <title>Single cell metagenomics reveals metabolic interactions within the superorganism composed of flagellate Streblomastix strix and complex community of Bacteroidetes bacteria on its surface.</title>
        <authorList>
            <person name="Treitli S.C."/>
            <person name="Kolisko M."/>
            <person name="Husnik F."/>
            <person name="Keeling P."/>
            <person name="Hampl V."/>
        </authorList>
    </citation>
    <scope>NUCLEOTIDE SEQUENCE</scope>
    <source>
        <strain evidence="11">STM</strain>
    </source>
</reference>
<evidence type="ECO:0000256" key="8">
    <source>
        <dbReference type="ARBA" id="ARBA00023295"/>
    </source>
</evidence>
<dbReference type="EC" id="3.2.1.8" evidence="3"/>
<dbReference type="SMART" id="SM00633">
    <property type="entry name" value="Glyco_10"/>
    <property type="match status" value="1"/>
</dbReference>
<name>A0A5J4RFN7_9ZZZZ</name>
<dbReference type="SUPFAM" id="SSF51445">
    <property type="entry name" value="(Trans)glycosidases"/>
    <property type="match status" value="1"/>
</dbReference>
<sequence length="212" mass="24014">GKPSALKTGVGKTNTASDEFYWQDYLGKDYAVTAINLARQYGNPDDILFINDYNLEQNLAKCDGLIEYVNYIESKAVTVDGIGTQMHLSIDSNKDNIARMFEKLAQTGKQIKVSELDIKIGTTSPTAEQYAQQAEMYQYVVEMYLKYIPEAQRYGITIWAVSDNEKEHENWLPNDAPCLWDKDFQRKHAYKTFADGLAGKDVSADFTGDIVY</sequence>
<dbReference type="InterPro" id="IPR044846">
    <property type="entry name" value="GH10"/>
</dbReference>
<dbReference type="InterPro" id="IPR031158">
    <property type="entry name" value="GH10_AS"/>
</dbReference>
<comment type="catalytic activity">
    <reaction evidence="1">
        <text>Endohydrolysis of (1-&gt;4)-beta-D-xylosidic linkages in xylans.</text>
        <dbReference type="EC" id="3.2.1.8"/>
    </reaction>
</comment>
<comment type="similarity">
    <text evidence="2">Belongs to the glycosyl hydrolase 10 (cellulase F) family.</text>
</comment>
<keyword evidence="5" id="KW-0732">Signal</keyword>
<accession>A0A5J4RFN7</accession>
<feature type="non-terminal residue" evidence="11">
    <location>
        <position position="1"/>
    </location>
</feature>
<evidence type="ECO:0000256" key="3">
    <source>
        <dbReference type="ARBA" id="ARBA00012590"/>
    </source>
</evidence>
<evidence type="ECO:0000313" key="11">
    <source>
        <dbReference type="EMBL" id="KAA6332916.1"/>
    </source>
</evidence>
<evidence type="ECO:0000256" key="6">
    <source>
        <dbReference type="ARBA" id="ARBA00022801"/>
    </source>
</evidence>
<dbReference type="PROSITE" id="PS00591">
    <property type="entry name" value="GH10_1"/>
    <property type="match status" value="1"/>
</dbReference>
<evidence type="ECO:0000256" key="2">
    <source>
        <dbReference type="ARBA" id="ARBA00007495"/>
    </source>
</evidence>
<dbReference type="Gene3D" id="3.20.20.80">
    <property type="entry name" value="Glycosidases"/>
    <property type="match status" value="1"/>
</dbReference>
<protein>
    <recommendedName>
        <fullName evidence="3">endo-1,4-beta-xylanase</fullName>
        <ecNumber evidence="3">3.2.1.8</ecNumber>
    </recommendedName>
</protein>
<dbReference type="InterPro" id="IPR001000">
    <property type="entry name" value="GH10_dom"/>
</dbReference>
<evidence type="ECO:0000256" key="9">
    <source>
        <dbReference type="ARBA" id="ARBA00023326"/>
    </source>
</evidence>
<keyword evidence="4 11" id="KW-0858">Xylan degradation</keyword>
<feature type="domain" description="GH10" evidence="10">
    <location>
        <begin position="1"/>
        <end position="196"/>
    </location>
</feature>
<dbReference type="PANTHER" id="PTHR31490:SF88">
    <property type="entry name" value="BETA-XYLANASE"/>
    <property type="match status" value="1"/>
</dbReference>
<evidence type="ECO:0000256" key="7">
    <source>
        <dbReference type="ARBA" id="ARBA00023277"/>
    </source>
</evidence>
<keyword evidence="7" id="KW-0119">Carbohydrate metabolism</keyword>
<dbReference type="PROSITE" id="PS51760">
    <property type="entry name" value="GH10_2"/>
    <property type="match status" value="1"/>
</dbReference>
<keyword evidence="6 11" id="KW-0378">Hydrolase</keyword>
<dbReference type="InterPro" id="IPR017853">
    <property type="entry name" value="GH"/>
</dbReference>
<comment type="caution">
    <text evidence="11">The sequence shown here is derived from an EMBL/GenBank/DDBJ whole genome shotgun (WGS) entry which is preliminary data.</text>
</comment>
<dbReference type="GO" id="GO:0031176">
    <property type="term" value="F:endo-1,4-beta-xylanase activity"/>
    <property type="evidence" value="ECO:0007669"/>
    <property type="project" value="UniProtKB-EC"/>
</dbReference>
<evidence type="ECO:0000259" key="10">
    <source>
        <dbReference type="PROSITE" id="PS51760"/>
    </source>
</evidence>
<gene>
    <name evidence="11" type="ORF">EZS27_018626</name>
</gene>
<dbReference type="PANTHER" id="PTHR31490">
    <property type="entry name" value="GLYCOSYL HYDROLASE"/>
    <property type="match status" value="1"/>
</dbReference>
<dbReference type="GO" id="GO:0045493">
    <property type="term" value="P:xylan catabolic process"/>
    <property type="evidence" value="ECO:0007669"/>
    <property type="project" value="UniProtKB-KW"/>
</dbReference>
<evidence type="ECO:0000256" key="5">
    <source>
        <dbReference type="ARBA" id="ARBA00022729"/>
    </source>
</evidence>
<dbReference type="EMBL" id="SNRY01001179">
    <property type="protein sequence ID" value="KAA6332916.1"/>
    <property type="molecule type" value="Genomic_DNA"/>
</dbReference>
<organism evidence="11">
    <name type="scientific">termite gut metagenome</name>
    <dbReference type="NCBI Taxonomy" id="433724"/>
    <lineage>
        <taxon>unclassified sequences</taxon>
        <taxon>metagenomes</taxon>
        <taxon>organismal metagenomes</taxon>
    </lineage>
</organism>
<keyword evidence="9" id="KW-0624">Polysaccharide degradation</keyword>
<keyword evidence="8 11" id="KW-0326">Glycosidase</keyword>